<dbReference type="EMBL" id="BGZK01000612">
    <property type="protein sequence ID" value="GBP52886.1"/>
    <property type="molecule type" value="Genomic_DNA"/>
</dbReference>
<dbReference type="AlphaFoldDB" id="A0A4C1WN31"/>
<organism evidence="1 2">
    <name type="scientific">Eumeta variegata</name>
    <name type="common">Bagworm moth</name>
    <name type="synonym">Eumeta japonica</name>
    <dbReference type="NCBI Taxonomy" id="151549"/>
    <lineage>
        <taxon>Eukaryota</taxon>
        <taxon>Metazoa</taxon>
        <taxon>Ecdysozoa</taxon>
        <taxon>Arthropoda</taxon>
        <taxon>Hexapoda</taxon>
        <taxon>Insecta</taxon>
        <taxon>Pterygota</taxon>
        <taxon>Neoptera</taxon>
        <taxon>Endopterygota</taxon>
        <taxon>Lepidoptera</taxon>
        <taxon>Glossata</taxon>
        <taxon>Ditrysia</taxon>
        <taxon>Tineoidea</taxon>
        <taxon>Psychidae</taxon>
        <taxon>Oiketicinae</taxon>
        <taxon>Eumeta</taxon>
    </lineage>
</organism>
<dbReference type="OrthoDB" id="261614at2759"/>
<proteinExistence type="predicted"/>
<name>A0A4C1WN31_EUMVA</name>
<sequence length="84" mass="9652">MDPNFVRADNSNQPKIDAFTVAHFFKDNADYYAAEPKNVKQLFFDANKLATLAVSHIHYLCECKVRSRFSSIITDTAGVQFEYR</sequence>
<gene>
    <name evidence="1" type="ORF">EVAR_47541_1</name>
</gene>
<protein>
    <submittedName>
        <fullName evidence="1">Uncharacterized protein</fullName>
    </submittedName>
</protein>
<dbReference type="Proteomes" id="UP000299102">
    <property type="component" value="Unassembled WGS sequence"/>
</dbReference>
<accession>A0A4C1WN31</accession>
<comment type="caution">
    <text evidence="1">The sequence shown here is derived from an EMBL/GenBank/DDBJ whole genome shotgun (WGS) entry which is preliminary data.</text>
</comment>
<keyword evidence="2" id="KW-1185">Reference proteome</keyword>
<evidence type="ECO:0000313" key="1">
    <source>
        <dbReference type="EMBL" id="GBP52886.1"/>
    </source>
</evidence>
<evidence type="ECO:0000313" key="2">
    <source>
        <dbReference type="Proteomes" id="UP000299102"/>
    </source>
</evidence>
<reference evidence="1 2" key="1">
    <citation type="journal article" date="2019" name="Commun. Biol.">
        <title>The bagworm genome reveals a unique fibroin gene that provides high tensile strength.</title>
        <authorList>
            <person name="Kono N."/>
            <person name="Nakamura H."/>
            <person name="Ohtoshi R."/>
            <person name="Tomita M."/>
            <person name="Numata K."/>
            <person name="Arakawa K."/>
        </authorList>
    </citation>
    <scope>NUCLEOTIDE SEQUENCE [LARGE SCALE GENOMIC DNA]</scope>
</reference>